<keyword evidence="5" id="KW-0677">Repeat</keyword>
<sequence length="1808" mass="205447">MGSTGEERAVERIPYPYQIELYRMAKERNTIVCLGTGTGKTFIAILLMKDPEFASQLKGEYPMTAKRTFFLVPTRVLVKQQATEIEHQFSVKVKGYTGDMGVDFWHTEPSGSTWNKELAENQVLVMTLQILLDMISHCRIRWQNINLLVIDEVHWAAKKKGKKVSGHSYKQLMDLYKQCPERDRPRVLGLSASLINSSMKVELFEDAIKDLEETYCAVCNTSDVAQLCGTNPREVIWTFMSQASAPSSTATGVVKALDTFIDYLKTKTKGIKTDESVSVTVTRVRKCLTNIRNMLSDPIEKTITNPETQQKYIITMTWMGVWCASKAINHYIAEMSLYEEVYKHVNPNLSQMLTKVMSYLKIVDKVFVLELTADPMAALNTASPKMLRFLELLREYKPIGGQPSNLCGIAFVAQRSVAKVLAEWLTELKRIKPLEYDFLNVGWVVGHSNRPGFESLVTSFTDKQQEEIIDDFRDQKLNLIISTSVLEEGLDVSICNLVVRFDRINTFREYLQSKGRARADSARYYMMTSDEDSGALNRLLIDFRDMEKRIANLNSKPRHRGMDAVDDDDNSDDEETQYTITTGATISTRTAISLLYRYCGKLPSDSFTKLIPNFEISGVHSPYTSSVKLPLNCPLKTQIWGKECKTKKGAKKSAALEACIQLHKVGELDDHLLPISKDQFIDKYVQRLVGELDDHLLPISKDQFIDKYVQRLGLKINQTDDNTDCTSKPGTRSRTQIYTKRLAQELTPPDVKSNDHRIFGAITGRPIHNESIKFPVFVSVRAHLDAIRERDVSSKADVDFTPMQSIILTAEQKRLIEKFHVFTFDSVLEFGDESQTTFNALESKFNLLVVPLMNGSQIDWDFVNKINTCGQIDVKKVPLSERLDFKFDAEIYRDCVFTPWYERDIEGKSKFCDSLRITDKGLKSKWDGKDPQFGTYEGYYRKKYGLEISNKTQPLIEGRSVKKCAQLKPFVIGEVKSGKREYFVPELVTIHPFPSTLWRQALCLPAILYRVNHLLLAQQLRQTIVSETRPSIGSTQPKDRLALDLSSEVNEWSLSESKRVHSIEDLDVGCEGHPFDDAMDTSDAVVLKAQKKKQKTEMSIIINRSASSETHRNAVQPLTTSLNAITNISNNTLISSSNLVNITSAFINDFKCLLLNCQLSEFRSHEQEVEFINANSALIDANQTLNYGDSFPFVFTGDIKPHIKEEYDSRVNAPIVGPTADDLLRALTLLGASDAFNLERMETMGDSFLKFVTTGFLYYSCPELDEGRLSYLRQMQICNCNLYYIGKRIGLPDLMVAHMWFTHKNWLPPYYHITDECECQLLTDKENTTGAYRHQIVNDKSIADAVEALIGAHLLVGGNKSALIFMQWLGLRVSPIEDQIDYSVGVGSEPFQWLPPPKSPVWNTELSDSEVQTFIYREYNGCNLDHFEDIIGYKFRDKAFLIQAFTHSSNYFNVYTDCYQRLEFLGDAVLDYLITRHIFNLEDKKFSPGELTDLRSALVNNTFFASIAVKFRFHKFLKILSPDLFHAIEMFVKKFESNQVMAINNSFNKLNDEDVTDLEEVEVPKALGDIFESVAGAIYLDSGLSLDAVWEVYFKLIKPEIDYFSVNVPKMPVRELREHHKNVIFSPAEEVKGRKIRVVVTVDGRQFGGVGRNQKFAKIAASKIALLALKPKYSFNKLNDEDVTDLEEVEVPKALGDIFESVAGAIYLDSGLSLDAVWEVYFKLIKPEIDYFSVNVPKMPVRELREHHKNVIFSPAEEVKGRKIRVVVTVDGRQFGGVGRNQKFAKIAASKIALLALKRVNKSEKSEP</sequence>
<dbReference type="GO" id="GO:0003723">
    <property type="term" value="F:RNA binding"/>
    <property type="evidence" value="ECO:0007669"/>
    <property type="project" value="UniProtKB-UniRule"/>
</dbReference>
<feature type="domain" description="RNase III" evidence="16">
    <location>
        <begin position="1424"/>
        <end position="1583"/>
    </location>
</feature>
<keyword evidence="3" id="KW-0540">Nuclease</keyword>
<keyword evidence="9" id="KW-0347">Helicase</keyword>
<dbReference type="PANTHER" id="PTHR14950">
    <property type="entry name" value="DICER-RELATED"/>
    <property type="match status" value="1"/>
</dbReference>
<evidence type="ECO:0008006" key="23">
    <source>
        <dbReference type="Google" id="ProtNLM"/>
    </source>
</evidence>
<dbReference type="PROSITE" id="PS50821">
    <property type="entry name" value="PAZ"/>
    <property type="match status" value="1"/>
</dbReference>
<dbReference type="PROSITE" id="PS51192">
    <property type="entry name" value="HELICASE_ATP_BIND_1"/>
    <property type="match status" value="1"/>
</dbReference>
<evidence type="ECO:0000259" key="16">
    <source>
        <dbReference type="PROSITE" id="PS50142"/>
    </source>
</evidence>
<dbReference type="InterPro" id="IPR027417">
    <property type="entry name" value="P-loop_NTPase"/>
</dbReference>
<dbReference type="InterPro" id="IPR036389">
    <property type="entry name" value="RNase_III_sf"/>
</dbReference>
<dbReference type="GO" id="GO:0046872">
    <property type="term" value="F:metal ion binding"/>
    <property type="evidence" value="ECO:0007669"/>
    <property type="project" value="UniProtKB-KW"/>
</dbReference>
<dbReference type="Pfam" id="PF00270">
    <property type="entry name" value="DEAD"/>
    <property type="match status" value="1"/>
</dbReference>
<evidence type="ECO:0000256" key="1">
    <source>
        <dbReference type="ARBA" id="ARBA00001936"/>
    </source>
</evidence>
<evidence type="ECO:0000259" key="20">
    <source>
        <dbReference type="PROSITE" id="PS51327"/>
    </source>
</evidence>
<comment type="cofactor">
    <cofactor evidence="1">
        <name>Mn(2+)</name>
        <dbReference type="ChEBI" id="CHEBI:29035"/>
    </cofactor>
</comment>
<dbReference type="Gene3D" id="1.10.1520.10">
    <property type="entry name" value="Ribonuclease III domain"/>
    <property type="match status" value="3"/>
</dbReference>
<evidence type="ECO:0000256" key="3">
    <source>
        <dbReference type="ARBA" id="ARBA00022722"/>
    </source>
</evidence>
<evidence type="ECO:0000259" key="17">
    <source>
        <dbReference type="PROSITE" id="PS50821"/>
    </source>
</evidence>
<evidence type="ECO:0000313" key="21">
    <source>
        <dbReference type="EMBL" id="CAD7652480.1"/>
    </source>
</evidence>
<keyword evidence="8" id="KW-0378">Hydrolase</keyword>
<gene>
    <name evidence="21" type="ORF">ONB1V03_LOCUS9141</name>
</gene>
<dbReference type="Gene3D" id="3.30.160.20">
    <property type="match status" value="1"/>
</dbReference>
<dbReference type="PANTHER" id="PTHR14950:SF37">
    <property type="entry name" value="ENDORIBONUCLEASE DICER"/>
    <property type="match status" value="1"/>
</dbReference>
<feature type="domain" description="RNase III" evidence="16">
    <location>
        <begin position="1200"/>
        <end position="1358"/>
    </location>
</feature>
<dbReference type="Pfam" id="PF00271">
    <property type="entry name" value="Helicase_C"/>
    <property type="match status" value="1"/>
</dbReference>
<dbReference type="InterPro" id="IPR014720">
    <property type="entry name" value="dsRBD_dom"/>
</dbReference>
<evidence type="ECO:0000256" key="7">
    <source>
        <dbReference type="ARBA" id="ARBA00022759"/>
    </source>
</evidence>
<keyword evidence="4" id="KW-0479">Metal-binding</keyword>
<evidence type="ECO:0000259" key="18">
    <source>
        <dbReference type="PROSITE" id="PS51192"/>
    </source>
</evidence>
<dbReference type="InterPro" id="IPR011545">
    <property type="entry name" value="DEAD/DEAH_box_helicase_dom"/>
</dbReference>
<keyword evidence="6" id="KW-0547">Nucleotide-binding</keyword>
<evidence type="ECO:0000256" key="4">
    <source>
        <dbReference type="ARBA" id="ARBA00022723"/>
    </source>
</evidence>
<dbReference type="SMART" id="SM00358">
    <property type="entry name" value="DSRM"/>
    <property type="match status" value="3"/>
</dbReference>
<evidence type="ECO:0000256" key="11">
    <source>
        <dbReference type="ARBA" id="ARBA00022842"/>
    </source>
</evidence>
<keyword evidence="22" id="KW-1185">Reference proteome</keyword>
<dbReference type="SMART" id="SM00487">
    <property type="entry name" value="DEXDc"/>
    <property type="match status" value="1"/>
</dbReference>
<dbReference type="Pfam" id="PF20932">
    <property type="entry name" value="Dicer_dsRBD"/>
    <property type="match status" value="2"/>
</dbReference>
<evidence type="ECO:0000313" key="22">
    <source>
        <dbReference type="Proteomes" id="UP000728032"/>
    </source>
</evidence>
<keyword evidence="13" id="KW-0464">Manganese</keyword>
<dbReference type="GO" id="GO:0006309">
    <property type="term" value="P:apoptotic DNA fragmentation"/>
    <property type="evidence" value="ECO:0007669"/>
    <property type="project" value="TreeGrafter"/>
</dbReference>
<dbReference type="Gene3D" id="3.30.160.380">
    <property type="entry name" value="Dicer dimerisation domain"/>
    <property type="match status" value="1"/>
</dbReference>
<feature type="domain" description="Helicase C-terminal" evidence="19">
    <location>
        <begin position="391"/>
        <end position="561"/>
    </location>
</feature>
<dbReference type="InterPro" id="IPR003100">
    <property type="entry name" value="PAZ_dom"/>
</dbReference>
<evidence type="ECO:0000256" key="5">
    <source>
        <dbReference type="ARBA" id="ARBA00022737"/>
    </source>
</evidence>
<dbReference type="SUPFAM" id="SSF52540">
    <property type="entry name" value="P-loop containing nucleoside triphosphate hydrolases"/>
    <property type="match status" value="1"/>
</dbReference>
<dbReference type="Pfam" id="PF00636">
    <property type="entry name" value="Ribonuclease_3"/>
    <property type="match status" value="2"/>
</dbReference>
<dbReference type="GO" id="GO:0004386">
    <property type="term" value="F:helicase activity"/>
    <property type="evidence" value="ECO:0007669"/>
    <property type="project" value="UniProtKB-KW"/>
</dbReference>
<dbReference type="GO" id="GO:0005524">
    <property type="term" value="F:ATP binding"/>
    <property type="evidence" value="ECO:0007669"/>
    <property type="project" value="UniProtKB-KW"/>
</dbReference>
<dbReference type="InterPro" id="IPR044441">
    <property type="entry name" value="DICER_DSRM"/>
</dbReference>
<comment type="similarity">
    <text evidence="14 15">Belongs to the helicase family. Dicer subfamily.</text>
</comment>
<evidence type="ECO:0000256" key="12">
    <source>
        <dbReference type="ARBA" id="ARBA00022884"/>
    </source>
</evidence>
<dbReference type="Proteomes" id="UP000728032">
    <property type="component" value="Unassembled WGS sequence"/>
</dbReference>
<evidence type="ECO:0000256" key="15">
    <source>
        <dbReference type="PROSITE-ProRule" id="PRU00657"/>
    </source>
</evidence>
<dbReference type="GO" id="GO:0005737">
    <property type="term" value="C:cytoplasm"/>
    <property type="evidence" value="ECO:0007669"/>
    <property type="project" value="TreeGrafter"/>
</dbReference>
<dbReference type="GO" id="GO:0005634">
    <property type="term" value="C:nucleus"/>
    <property type="evidence" value="ECO:0007669"/>
    <property type="project" value="TreeGrafter"/>
</dbReference>
<evidence type="ECO:0000256" key="6">
    <source>
        <dbReference type="ARBA" id="ARBA00022741"/>
    </source>
</evidence>
<dbReference type="Pfam" id="PF03368">
    <property type="entry name" value="Dicer_dimer"/>
    <property type="match status" value="1"/>
</dbReference>
<dbReference type="SMART" id="SM00490">
    <property type="entry name" value="HELICc"/>
    <property type="match status" value="1"/>
</dbReference>
<feature type="domain" description="PAZ" evidence="17">
    <location>
        <begin position="858"/>
        <end position="992"/>
    </location>
</feature>
<evidence type="ECO:0000256" key="2">
    <source>
        <dbReference type="ARBA" id="ARBA00001946"/>
    </source>
</evidence>
<dbReference type="GO" id="GO:0030422">
    <property type="term" value="P:siRNA processing"/>
    <property type="evidence" value="ECO:0007669"/>
    <property type="project" value="InterPro"/>
</dbReference>
<dbReference type="InterPro" id="IPR001650">
    <property type="entry name" value="Helicase_C-like"/>
</dbReference>
<dbReference type="GO" id="GO:0031054">
    <property type="term" value="P:pre-miRNA processing"/>
    <property type="evidence" value="ECO:0007669"/>
    <property type="project" value="InterPro"/>
</dbReference>
<dbReference type="CDD" id="cd18034">
    <property type="entry name" value="DEXHc_dicer"/>
    <property type="match status" value="1"/>
</dbReference>
<feature type="domain" description="RNase III" evidence="16">
    <location>
        <begin position="1692"/>
        <end position="1711"/>
    </location>
</feature>
<accession>A0A7R9QNY8</accession>
<dbReference type="SUPFAM" id="SSF69065">
    <property type="entry name" value="RNase III domain-like"/>
    <property type="match status" value="3"/>
</dbReference>
<dbReference type="PROSITE" id="PS51194">
    <property type="entry name" value="HELICASE_CTER"/>
    <property type="match status" value="1"/>
</dbReference>
<keyword evidence="11" id="KW-0460">Magnesium</keyword>
<evidence type="ECO:0000256" key="10">
    <source>
        <dbReference type="ARBA" id="ARBA00022840"/>
    </source>
</evidence>
<dbReference type="InterPro" id="IPR000999">
    <property type="entry name" value="RNase_III_dom"/>
</dbReference>
<dbReference type="InterPro" id="IPR014001">
    <property type="entry name" value="Helicase_ATP-bd"/>
</dbReference>
<dbReference type="PROSITE" id="PS51327">
    <property type="entry name" value="DICER_DSRBF"/>
    <property type="match status" value="1"/>
</dbReference>
<dbReference type="PROSITE" id="PS50142">
    <property type="entry name" value="RNASE_3_2"/>
    <property type="match status" value="3"/>
</dbReference>
<dbReference type="EMBL" id="OC920412">
    <property type="protein sequence ID" value="CAD7652480.1"/>
    <property type="molecule type" value="Genomic_DNA"/>
</dbReference>
<evidence type="ECO:0000259" key="19">
    <source>
        <dbReference type="PROSITE" id="PS51194"/>
    </source>
</evidence>
<feature type="domain" description="Dicer dsRNA-binding fold" evidence="20">
    <location>
        <begin position="591"/>
        <end position="682"/>
    </location>
</feature>
<dbReference type="GO" id="GO:0004530">
    <property type="term" value="F:deoxyribonuclease I activity"/>
    <property type="evidence" value="ECO:0007669"/>
    <property type="project" value="TreeGrafter"/>
</dbReference>
<evidence type="ECO:0000256" key="9">
    <source>
        <dbReference type="ARBA" id="ARBA00022806"/>
    </source>
</evidence>
<dbReference type="GO" id="GO:0070578">
    <property type="term" value="C:RISC-loading complex"/>
    <property type="evidence" value="ECO:0007669"/>
    <property type="project" value="TreeGrafter"/>
</dbReference>
<dbReference type="Gene3D" id="3.40.50.300">
    <property type="entry name" value="P-loop containing nucleotide triphosphate hydrolases"/>
    <property type="match status" value="2"/>
</dbReference>
<dbReference type="CDD" id="cd00593">
    <property type="entry name" value="RIBOc"/>
    <property type="match status" value="2"/>
</dbReference>
<dbReference type="FunFam" id="3.30.160.380:FF:000001">
    <property type="entry name" value="Endoribonuclease dicer-like 1"/>
    <property type="match status" value="1"/>
</dbReference>
<proteinExistence type="inferred from homology"/>
<dbReference type="InterPro" id="IPR036085">
    <property type="entry name" value="PAZ_dom_sf"/>
</dbReference>
<dbReference type="SUPFAM" id="SSF101690">
    <property type="entry name" value="PAZ domain"/>
    <property type="match status" value="1"/>
</dbReference>
<dbReference type="GO" id="GO:0004525">
    <property type="term" value="F:ribonuclease III activity"/>
    <property type="evidence" value="ECO:0007669"/>
    <property type="project" value="InterPro"/>
</dbReference>
<dbReference type="Pfam" id="PF02170">
    <property type="entry name" value="PAZ"/>
    <property type="match status" value="1"/>
</dbReference>
<dbReference type="EMBL" id="CAJPVJ010005587">
    <property type="protein sequence ID" value="CAG2169667.1"/>
    <property type="molecule type" value="Genomic_DNA"/>
</dbReference>
<organism evidence="21">
    <name type="scientific">Oppiella nova</name>
    <dbReference type="NCBI Taxonomy" id="334625"/>
    <lineage>
        <taxon>Eukaryota</taxon>
        <taxon>Metazoa</taxon>
        <taxon>Ecdysozoa</taxon>
        <taxon>Arthropoda</taxon>
        <taxon>Chelicerata</taxon>
        <taxon>Arachnida</taxon>
        <taxon>Acari</taxon>
        <taxon>Acariformes</taxon>
        <taxon>Sarcoptiformes</taxon>
        <taxon>Oribatida</taxon>
        <taxon>Brachypylina</taxon>
        <taxon>Oppioidea</taxon>
        <taxon>Oppiidae</taxon>
        <taxon>Oppiella</taxon>
    </lineage>
</organism>
<dbReference type="SUPFAM" id="SSF54768">
    <property type="entry name" value="dsRNA-binding domain-like"/>
    <property type="match status" value="2"/>
</dbReference>
<dbReference type="Gene3D" id="2.170.260.10">
    <property type="entry name" value="paz domain"/>
    <property type="match status" value="1"/>
</dbReference>
<keyword evidence="10" id="KW-0067">ATP-binding</keyword>
<protein>
    <recommendedName>
        <fullName evidence="23">Dicer-2</fullName>
    </recommendedName>
</protein>
<dbReference type="SMART" id="SM00535">
    <property type="entry name" value="RIBOc"/>
    <property type="match status" value="2"/>
</dbReference>
<comment type="cofactor">
    <cofactor evidence="2">
        <name>Mg(2+)</name>
        <dbReference type="ChEBI" id="CHEBI:18420"/>
    </cofactor>
</comment>
<keyword evidence="12 15" id="KW-0694">RNA-binding</keyword>
<reference evidence="21" key="1">
    <citation type="submission" date="2020-11" db="EMBL/GenBank/DDBJ databases">
        <authorList>
            <person name="Tran Van P."/>
        </authorList>
    </citation>
    <scope>NUCLEOTIDE SEQUENCE</scope>
</reference>
<dbReference type="InterPro" id="IPR038248">
    <property type="entry name" value="Dicer_dimer_sf"/>
</dbReference>
<evidence type="ECO:0000256" key="14">
    <source>
        <dbReference type="ARBA" id="ARBA00035116"/>
    </source>
</evidence>
<keyword evidence="7" id="KW-0255">Endonuclease</keyword>
<dbReference type="InterPro" id="IPR005034">
    <property type="entry name" value="Dicer_dimerisation"/>
</dbReference>
<dbReference type="PROSITE" id="PS00517">
    <property type="entry name" value="RNASE_3_1"/>
    <property type="match status" value="1"/>
</dbReference>
<dbReference type="OrthoDB" id="6513042at2759"/>
<feature type="domain" description="Helicase ATP-binding" evidence="18">
    <location>
        <begin position="21"/>
        <end position="212"/>
    </location>
</feature>
<dbReference type="SMART" id="SM00949">
    <property type="entry name" value="PAZ"/>
    <property type="match status" value="1"/>
</dbReference>
<evidence type="ECO:0000256" key="13">
    <source>
        <dbReference type="ARBA" id="ARBA00023211"/>
    </source>
</evidence>
<evidence type="ECO:0000256" key="8">
    <source>
        <dbReference type="ARBA" id="ARBA00022801"/>
    </source>
</evidence>
<name>A0A7R9QNY8_9ACAR</name>
<dbReference type="FunFam" id="1.10.1520.10:FF:000005">
    <property type="entry name" value="Putative endoribonuclease dicer"/>
    <property type="match status" value="1"/>
</dbReference>